<reference evidence="2 3" key="1">
    <citation type="submission" date="2023-01" db="EMBL/GenBank/DDBJ databases">
        <title>Pseudomonas SA3-5T sp. nov., isolated from tidal flat sediment.</title>
        <authorList>
            <person name="Kim H.S."/>
            <person name="Kim J.-S."/>
            <person name="Suh M.K."/>
            <person name="Eom M.K."/>
            <person name="Lee J.-S."/>
        </authorList>
    </citation>
    <scope>NUCLEOTIDE SEQUENCE [LARGE SCALE GENOMIC DNA]</scope>
    <source>
        <strain evidence="2 3">SA3-5</strain>
    </source>
</reference>
<keyword evidence="1" id="KW-0732">Signal</keyword>
<evidence type="ECO:0000313" key="2">
    <source>
        <dbReference type="EMBL" id="MDA7085330.1"/>
    </source>
</evidence>
<gene>
    <name evidence="2" type="ORF">PH586_02855</name>
</gene>
<organism evidence="2 3">
    <name type="scientific">Pseudomonas aestuarii</name>
    <dbReference type="NCBI Taxonomy" id="3018340"/>
    <lineage>
        <taxon>Bacteria</taxon>
        <taxon>Pseudomonadati</taxon>
        <taxon>Pseudomonadota</taxon>
        <taxon>Gammaproteobacteria</taxon>
        <taxon>Pseudomonadales</taxon>
        <taxon>Pseudomonadaceae</taxon>
        <taxon>Pseudomonas</taxon>
    </lineage>
</organism>
<sequence length="146" mass="16429">MLRPLICTAWLLFCPDVVLAEQAAAAPLRFCHEDQDAYPWVMTDKRGLNLELLDLVAQSLAQTFSFVPVPWKRCLSGLQQGIYDGAFAASFKVERMSAGRYPLAADDQPDASRRLHMSRYALYRRRGDAVSWDGSAFRQLSAESAR</sequence>
<accession>A0ABT4XB38</accession>
<proteinExistence type="predicted"/>
<comment type="caution">
    <text evidence="2">The sequence shown here is derived from an EMBL/GenBank/DDBJ whole genome shotgun (WGS) entry which is preliminary data.</text>
</comment>
<dbReference type="EMBL" id="JAQJZJ010000001">
    <property type="protein sequence ID" value="MDA7085330.1"/>
    <property type="molecule type" value="Genomic_DNA"/>
</dbReference>
<dbReference type="RefSeq" id="WP_271346248.1">
    <property type="nucleotide sequence ID" value="NZ_JAQJZJ010000001.1"/>
</dbReference>
<protein>
    <recommendedName>
        <fullName evidence="4">Solute-binding protein family 3/N-terminal domain-containing protein</fullName>
    </recommendedName>
</protein>
<dbReference type="Proteomes" id="UP001212042">
    <property type="component" value="Unassembled WGS sequence"/>
</dbReference>
<keyword evidence="3" id="KW-1185">Reference proteome</keyword>
<dbReference type="Gene3D" id="3.40.190.10">
    <property type="entry name" value="Periplasmic binding protein-like II"/>
    <property type="match status" value="1"/>
</dbReference>
<name>A0ABT4XB38_9PSED</name>
<evidence type="ECO:0008006" key="4">
    <source>
        <dbReference type="Google" id="ProtNLM"/>
    </source>
</evidence>
<evidence type="ECO:0000313" key="3">
    <source>
        <dbReference type="Proteomes" id="UP001212042"/>
    </source>
</evidence>
<feature type="signal peptide" evidence="1">
    <location>
        <begin position="1"/>
        <end position="20"/>
    </location>
</feature>
<evidence type="ECO:0000256" key="1">
    <source>
        <dbReference type="SAM" id="SignalP"/>
    </source>
</evidence>
<feature type="chain" id="PRO_5046429892" description="Solute-binding protein family 3/N-terminal domain-containing protein" evidence="1">
    <location>
        <begin position="21"/>
        <end position="146"/>
    </location>
</feature>
<dbReference type="SUPFAM" id="SSF53850">
    <property type="entry name" value="Periplasmic binding protein-like II"/>
    <property type="match status" value="1"/>
</dbReference>